<name>A0A644VJG3_9ZZZZ</name>
<accession>A0A644VJG3</accession>
<proteinExistence type="predicted"/>
<sequence>MYFIYIFVFLLMILFILINSRKKMYKYNQRQDYCYDFKNPKIFNIENINLKEFKKNETLILKLTIKSNISSKLFTPYIRVSFENKVEKTFFEHGAVGIRYIDISTFGGFDNIKIFAKNCNIVSKNLEVYDFEDLDIKNKKLLIVAPHPDDAEISSFGLYSSAKESFIVTITAGEGESKYCDFEDNKEKRSILKGNLRVFNALTTGLLGNVKFENNIVLGYFNGRIEKMYKNKKDIISSENIKTSDINYFRKVKHSKIKTNEEPISTWDSLVEDFVQIINSTSPDFIFTLHPQIDLHKDHQYITLALIEAMEKLGLEDKKLLTNTNHLNYNEIYPYGNLFSTTSLAPRFKIPFIFDRIYSHKLSKEQQIYKFYALETMHDLRDSTIQISLKKLFIFFYKQLKRYINGKEQSYYRRAVRTNEIFYITNCGNLKKTYREMDLI</sequence>
<dbReference type="EMBL" id="VSSQ01000313">
    <property type="protein sequence ID" value="MPL90802.1"/>
    <property type="molecule type" value="Genomic_DNA"/>
</dbReference>
<dbReference type="SUPFAM" id="SSF102588">
    <property type="entry name" value="LmbE-like"/>
    <property type="match status" value="1"/>
</dbReference>
<dbReference type="AlphaFoldDB" id="A0A644VJG3"/>
<dbReference type="InterPro" id="IPR003737">
    <property type="entry name" value="GlcNAc_PI_deacetylase-related"/>
</dbReference>
<gene>
    <name evidence="1" type="ORF">SDC9_36858</name>
</gene>
<dbReference type="Gene3D" id="3.40.50.10320">
    <property type="entry name" value="LmbE-like"/>
    <property type="match status" value="1"/>
</dbReference>
<evidence type="ECO:0000313" key="1">
    <source>
        <dbReference type="EMBL" id="MPL90802.1"/>
    </source>
</evidence>
<reference evidence="1" key="1">
    <citation type="submission" date="2019-08" db="EMBL/GenBank/DDBJ databases">
        <authorList>
            <person name="Kucharzyk K."/>
            <person name="Murdoch R.W."/>
            <person name="Higgins S."/>
            <person name="Loffler F."/>
        </authorList>
    </citation>
    <scope>NUCLEOTIDE SEQUENCE</scope>
</reference>
<dbReference type="InterPro" id="IPR024078">
    <property type="entry name" value="LmbE-like_dom_sf"/>
</dbReference>
<dbReference type="Pfam" id="PF02585">
    <property type="entry name" value="PIG-L"/>
    <property type="match status" value="1"/>
</dbReference>
<protein>
    <submittedName>
        <fullName evidence="1">Uncharacterized protein</fullName>
    </submittedName>
</protein>
<organism evidence="1">
    <name type="scientific">bioreactor metagenome</name>
    <dbReference type="NCBI Taxonomy" id="1076179"/>
    <lineage>
        <taxon>unclassified sequences</taxon>
        <taxon>metagenomes</taxon>
        <taxon>ecological metagenomes</taxon>
    </lineage>
</organism>
<comment type="caution">
    <text evidence="1">The sequence shown here is derived from an EMBL/GenBank/DDBJ whole genome shotgun (WGS) entry which is preliminary data.</text>
</comment>